<evidence type="ECO:0000313" key="2">
    <source>
        <dbReference type="EMBL" id="NNA80523.1"/>
    </source>
</evidence>
<dbReference type="AlphaFoldDB" id="A0A7Y1M3Y1"/>
<name>A0A7Y1M3Y1_9PSED</name>
<organism evidence="1 3">
    <name type="scientific">Pseudomonas lactis</name>
    <dbReference type="NCBI Taxonomy" id="1615674"/>
    <lineage>
        <taxon>Bacteria</taxon>
        <taxon>Pseudomonadati</taxon>
        <taxon>Pseudomonadota</taxon>
        <taxon>Gammaproteobacteria</taxon>
        <taxon>Pseudomonadales</taxon>
        <taxon>Pseudomonadaceae</taxon>
        <taxon>Pseudomonas</taxon>
    </lineage>
</organism>
<dbReference type="Proteomes" id="UP000586252">
    <property type="component" value="Unassembled WGS sequence"/>
</dbReference>
<dbReference type="RefSeq" id="WP_057710949.1">
    <property type="nucleotide sequence ID" value="NZ_BSCR01000014.1"/>
</dbReference>
<comment type="caution">
    <text evidence="1">The sequence shown here is derived from an EMBL/GenBank/DDBJ whole genome shotgun (WGS) entry which is preliminary data.</text>
</comment>
<reference evidence="3 4" key="1">
    <citation type="journal article" date="2020" name="Front. Microbiol.">
        <title>Genetic Organization of the aprX-lipA2 Operon Affects the Proteolytic Potential of Pseudomonas Species in Milk.</title>
        <authorList>
            <person name="Maier C."/>
            <person name="Huptas C."/>
            <person name="von Neubeck M."/>
            <person name="Scherer S."/>
            <person name="Wenning M."/>
            <person name="Lucking G."/>
        </authorList>
    </citation>
    <scope>NUCLEOTIDE SEQUENCE [LARGE SCALE GENOMIC DNA]</scope>
    <source>
        <strain evidence="2 4">WS 5404</strain>
        <strain evidence="1 3">WS 5405</strain>
    </source>
</reference>
<dbReference type="EMBL" id="JAAQYH010000009">
    <property type="protein sequence ID" value="NNA74755.1"/>
    <property type="molecule type" value="Genomic_DNA"/>
</dbReference>
<protein>
    <submittedName>
        <fullName evidence="1">Uncharacterized protein</fullName>
    </submittedName>
</protein>
<evidence type="ECO:0000313" key="4">
    <source>
        <dbReference type="Proteomes" id="UP000586252"/>
    </source>
</evidence>
<proteinExistence type="predicted"/>
<dbReference type="GeneID" id="45734550"/>
<gene>
    <name evidence="1" type="ORF">HBO13_19115</name>
    <name evidence="2" type="ORF">HBO30_17480</name>
</gene>
<sequence>MNIDDEIKRVRDLVAAGKTSSEPDEALPKAPTIELVVNGELYVDQVPEIGLKVGVDYDTMQTGQKFVLHLFSNTPSDGDYRSEPVTVNEVKPYVVTVPKENIEKMHKNELGLCLYFIDDKETSNWTTFTVR</sequence>
<evidence type="ECO:0000313" key="1">
    <source>
        <dbReference type="EMBL" id="NNA74755.1"/>
    </source>
</evidence>
<dbReference type="EMBL" id="JAAQYI010000009">
    <property type="protein sequence ID" value="NNA80523.1"/>
    <property type="molecule type" value="Genomic_DNA"/>
</dbReference>
<accession>A0A7Y1M3Y1</accession>
<dbReference type="Proteomes" id="UP000535954">
    <property type="component" value="Unassembled WGS sequence"/>
</dbReference>
<evidence type="ECO:0000313" key="3">
    <source>
        <dbReference type="Proteomes" id="UP000535954"/>
    </source>
</evidence>